<dbReference type="AlphaFoldDB" id="A0A0N4YRK1"/>
<gene>
    <name evidence="2" type="ORF">NBR_LOCUS19874</name>
</gene>
<evidence type="ECO:0000313" key="2">
    <source>
        <dbReference type="EMBL" id="VDL83610.1"/>
    </source>
</evidence>
<accession>A0A0N4YRK1</accession>
<proteinExistence type="predicted"/>
<organism evidence="4">
    <name type="scientific">Nippostrongylus brasiliensis</name>
    <name type="common">Rat hookworm</name>
    <dbReference type="NCBI Taxonomy" id="27835"/>
    <lineage>
        <taxon>Eukaryota</taxon>
        <taxon>Metazoa</taxon>
        <taxon>Ecdysozoa</taxon>
        <taxon>Nematoda</taxon>
        <taxon>Chromadorea</taxon>
        <taxon>Rhabditida</taxon>
        <taxon>Rhabditina</taxon>
        <taxon>Rhabditomorpha</taxon>
        <taxon>Strongyloidea</taxon>
        <taxon>Heligmosomidae</taxon>
        <taxon>Nippostrongylus</taxon>
    </lineage>
</organism>
<reference evidence="2 3" key="2">
    <citation type="submission" date="2018-11" db="EMBL/GenBank/DDBJ databases">
        <authorList>
            <consortium name="Pathogen Informatics"/>
        </authorList>
    </citation>
    <scope>NUCLEOTIDE SEQUENCE [LARGE SCALE GENOMIC DNA]</scope>
</reference>
<dbReference type="EMBL" id="UYSL01024578">
    <property type="protein sequence ID" value="VDL83610.1"/>
    <property type="molecule type" value="Genomic_DNA"/>
</dbReference>
<name>A0A0N4YRK1_NIPBR</name>
<reference evidence="4" key="1">
    <citation type="submission" date="2017-02" db="UniProtKB">
        <authorList>
            <consortium name="WormBaseParasite"/>
        </authorList>
    </citation>
    <scope>IDENTIFICATION</scope>
</reference>
<feature type="region of interest" description="Disordered" evidence="1">
    <location>
        <begin position="1"/>
        <end position="23"/>
    </location>
</feature>
<sequence>MKTVKVAPRTTPPTGATPESVDVSKEQHMALVSPGLAQKVIPLKVKGHRALVVEAEMINKVVVVDGEVDRVEAEDEADRVNQAAAEVQAAGEVKVDRAAAGEIKEAKEDREDGEATEAVRAEVVKEDGVAIEE</sequence>
<evidence type="ECO:0000313" key="3">
    <source>
        <dbReference type="Proteomes" id="UP000271162"/>
    </source>
</evidence>
<feature type="compositionally biased region" description="Low complexity" evidence="1">
    <location>
        <begin position="7"/>
        <end position="18"/>
    </location>
</feature>
<evidence type="ECO:0000313" key="4">
    <source>
        <dbReference type="WBParaSite" id="NBR_0001987301-mRNA-1"/>
    </source>
</evidence>
<dbReference type="Proteomes" id="UP000271162">
    <property type="component" value="Unassembled WGS sequence"/>
</dbReference>
<keyword evidence="3" id="KW-1185">Reference proteome</keyword>
<dbReference type="WBParaSite" id="NBR_0001987301-mRNA-1">
    <property type="protein sequence ID" value="NBR_0001987301-mRNA-1"/>
    <property type="gene ID" value="NBR_0001987301"/>
</dbReference>
<evidence type="ECO:0000256" key="1">
    <source>
        <dbReference type="SAM" id="MobiDB-lite"/>
    </source>
</evidence>
<protein>
    <submittedName>
        <fullName evidence="4">DUF2382 domain-containing protein</fullName>
    </submittedName>
</protein>